<keyword evidence="8 11" id="KW-0472">Membrane</keyword>
<evidence type="ECO:0000313" key="14">
    <source>
        <dbReference type="Proteomes" id="UP000693946"/>
    </source>
</evidence>
<feature type="signal peptide" evidence="12">
    <location>
        <begin position="1"/>
        <end position="20"/>
    </location>
</feature>
<evidence type="ECO:0000256" key="8">
    <source>
        <dbReference type="ARBA" id="ARBA00023136"/>
    </source>
</evidence>
<dbReference type="Proteomes" id="UP000693946">
    <property type="component" value="Unassembled WGS sequence"/>
</dbReference>
<evidence type="ECO:0000256" key="7">
    <source>
        <dbReference type="ARBA" id="ARBA00023034"/>
    </source>
</evidence>
<evidence type="ECO:0000256" key="10">
    <source>
        <dbReference type="ARBA" id="ARBA00023277"/>
    </source>
</evidence>
<dbReference type="GO" id="GO:0000139">
    <property type="term" value="C:Golgi membrane"/>
    <property type="evidence" value="ECO:0007669"/>
    <property type="project" value="UniProtKB-SubCell"/>
</dbReference>
<evidence type="ECO:0000256" key="1">
    <source>
        <dbReference type="ARBA" id="ARBA00004323"/>
    </source>
</evidence>
<organism evidence="13 14">
    <name type="scientific">Solea senegalensis</name>
    <name type="common">Senegalese sole</name>
    <dbReference type="NCBI Taxonomy" id="28829"/>
    <lineage>
        <taxon>Eukaryota</taxon>
        <taxon>Metazoa</taxon>
        <taxon>Chordata</taxon>
        <taxon>Craniata</taxon>
        <taxon>Vertebrata</taxon>
        <taxon>Euteleostomi</taxon>
        <taxon>Actinopterygii</taxon>
        <taxon>Neopterygii</taxon>
        <taxon>Teleostei</taxon>
        <taxon>Neoteleostei</taxon>
        <taxon>Acanthomorphata</taxon>
        <taxon>Carangaria</taxon>
        <taxon>Pleuronectiformes</taxon>
        <taxon>Pleuronectoidei</taxon>
        <taxon>Soleidae</taxon>
        <taxon>Solea</taxon>
    </lineage>
</organism>
<comment type="subcellular location">
    <subcellularLocation>
        <location evidence="1 11">Golgi apparatus membrane</location>
        <topology evidence="1 11">Single-pass type II membrane protein</topology>
    </subcellularLocation>
</comment>
<feature type="chain" id="PRO_5044011878" description="Carbohydrate sulfotransferase" evidence="12">
    <location>
        <begin position="21"/>
        <end position="345"/>
    </location>
</feature>
<keyword evidence="5 11" id="KW-0735">Signal-anchor</keyword>
<dbReference type="Pfam" id="PF03567">
    <property type="entry name" value="Sulfotransfer_2"/>
    <property type="match status" value="1"/>
</dbReference>
<keyword evidence="6 11" id="KW-1133">Transmembrane helix</keyword>
<comment type="similarity">
    <text evidence="2 11">Belongs to the sulfotransferase 2 family.</text>
</comment>
<comment type="caution">
    <text evidence="13">The sequence shown here is derived from an EMBL/GenBank/DDBJ whole genome shotgun (WGS) entry which is preliminary data.</text>
</comment>
<evidence type="ECO:0000256" key="6">
    <source>
        <dbReference type="ARBA" id="ARBA00022989"/>
    </source>
</evidence>
<accession>A0AAV6PEW0</accession>
<dbReference type="PANTHER" id="PTHR12137:SF4">
    <property type="entry name" value="CARBOHYDRATE SULFOTRANSFERASE 12"/>
    <property type="match status" value="1"/>
</dbReference>
<dbReference type="AlphaFoldDB" id="A0AAV6PEW0"/>
<proteinExistence type="inferred from homology"/>
<dbReference type="EMBL" id="JAGKHQ010001478">
    <property type="protein sequence ID" value="KAG7455716.1"/>
    <property type="molecule type" value="Genomic_DNA"/>
</dbReference>
<keyword evidence="12" id="KW-0732">Signal</keyword>
<evidence type="ECO:0000256" key="12">
    <source>
        <dbReference type="SAM" id="SignalP"/>
    </source>
</evidence>
<dbReference type="InterPro" id="IPR005331">
    <property type="entry name" value="Sulfotransferase"/>
</dbReference>
<evidence type="ECO:0000256" key="3">
    <source>
        <dbReference type="ARBA" id="ARBA00022679"/>
    </source>
</evidence>
<feature type="transmembrane region" description="Helical" evidence="11">
    <location>
        <begin position="44"/>
        <end position="63"/>
    </location>
</feature>
<name>A0AAV6PEW0_SOLSE</name>
<dbReference type="PANTHER" id="PTHR12137">
    <property type="entry name" value="CARBOHYDRATE SULFOTRANSFERASE"/>
    <property type="match status" value="1"/>
</dbReference>
<protein>
    <recommendedName>
        <fullName evidence="11">Carbohydrate sulfotransferase</fullName>
        <ecNumber evidence="11">2.8.2.-</ecNumber>
    </recommendedName>
</protein>
<evidence type="ECO:0000256" key="9">
    <source>
        <dbReference type="ARBA" id="ARBA00023180"/>
    </source>
</evidence>
<keyword evidence="4 11" id="KW-0812">Transmembrane</keyword>
<dbReference type="GO" id="GO:0016051">
    <property type="term" value="P:carbohydrate biosynthetic process"/>
    <property type="evidence" value="ECO:0007669"/>
    <property type="project" value="InterPro"/>
</dbReference>
<dbReference type="GO" id="GO:0030166">
    <property type="term" value="P:proteoglycan biosynthetic process"/>
    <property type="evidence" value="ECO:0007669"/>
    <property type="project" value="TreeGrafter"/>
</dbReference>
<dbReference type="InterPro" id="IPR018011">
    <property type="entry name" value="Carb_sulfotrans_8-10"/>
</dbReference>
<evidence type="ECO:0000313" key="13">
    <source>
        <dbReference type="EMBL" id="KAG7455716.1"/>
    </source>
</evidence>
<keyword evidence="7 11" id="KW-0333">Golgi apparatus</keyword>
<evidence type="ECO:0000256" key="4">
    <source>
        <dbReference type="ARBA" id="ARBA00022692"/>
    </source>
</evidence>
<dbReference type="GO" id="GO:0008146">
    <property type="term" value="F:sulfotransferase activity"/>
    <property type="evidence" value="ECO:0007669"/>
    <property type="project" value="InterPro"/>
</dbReference>
<dbReference type="EC" id="2.8.2.-" evidence="11"/>
<evidence type="ECO:0000256" key="2">
    <source>
        <dbReference type="ARBA" id="ARBA00006339"/>
    </source>
</evidence>
<keyword evidence="9 11" id="KW-0325">Glycoprotein</keyword>
<reference evidence="13 14" key="1">
    <citation type="journal article" date="2021" name="Sci. Rep.">
        <title>Chromosome anchoring in Senegalese sole (Solea senegalensis) reveals sex-associated markers and genome rearrangements in flatfish.</title>
        <authorList>
            <person name="Guerrero-Cozar I."/>
            <person name="Gomez-Garrido J."/>
            <person name="Berbel C."/>
            <person name="Martinez-Blanch J.F."/>
            <person name="Alioto T."/>
            <person name="Claros M.G."/>
            <person name="Gagnaire P.A."/>
            <person name="Manchado M."/>
        </authorList>
    </citation>
    <scope>NUCLEOTIDE SEQUENCE [LARGE SCALE GENOMIC DNA]</scope>
    <source>
        <strain evidence="13">Sse05_10M</strain>
    </source>
</reference>
<gene>
    <name evidence="13" type="ORF">JOB18_023480</name>
</gene>
<keyword evidence="14" id="KW-1185">Reference proteome</keyword>
<keyword evidence="3 11" id="KW-0808">Transferase</keyword>
<evidence type="ECO:0000256" key="11">
    <source>
        <dbReference type="RuleBase" id="RU364020"/>
    </source>
</evidence>
<keyword evidence="10 11" id="KW-0119">Carbohydrate metabolism</keyword>
<sequence>MISLWVLTVLLLCSCSIATADENINPVAMKLSGQLLGLCTHGLFVSICLIMLISYVTDMSVMVKARRMRQRQEERRQQINKTCNSNKQRFFEEPNPDLLNHLLVDDAHCLIYCYVPKVACSNLKKIMVTLKTGPPYGDPSLLTTTVHDSENLTFLKDLPKHEITAKLKHYTKFLFVRDPFVRLISAYRNKIEVPQRYFYERYSRNILRLYGNQPNPPADFNLARASKLKVSFDNFIQYLLDPQTKGKSDDEHWKQMNKVCFPCHIQYDFIGHQEDMNEDSEDLLEMLKLRNEIRVPQSPVIRTSYESLVQWYTTLPLNTRRKLYNRYEMDFELFGYSRPDGLLES</sequence>
<evidence type="ECO:0000256" key="5">
    <source>
        <dbReference type="ARBA" id="ARBA00022968"/>
    </source>
</evidence>